<protein>
    <submittedName>
        <fullName evidence="2">Uncharacterized protein</fullName>
    </submittedName>
</protein>
<comment type="caution">
    <text evidence="2">The sequence shown here is derived from an EMBL/GenBank/DDBJ whole genome shotgun (WGS) entry which is preliminary data.</text>
</comment>
<feature type="transmembrane region" description="Helical" evidence="1">
    <location>
        <begin position="101"/>
        <end position="123"/>
    </location>
</feature>
<gene>
    <name evidence="2" type="ORF">DFR68_116125</name>
</gene>
<proteinExistence type="predicted"/>
<keyword evidence="3" id="KW-1185">Reference proteome</keyword>
<name>A0A370GLY9_9NOCA</name>
<evidence type="ECO:0000313" key="3">
    <source>
        <dbReference type="Proteomes" id="UP000255355"/>
    </source>
</evidence>
<dbReference type="AlphaFoldDB" id="A0A370GLY9"/>
<reference evidence="2 3" key="1">
    <citation type="submission" date="2018-07" db="EMBL/GenBank/DDBJ databases">
        <title>Genomic Encyclopedia of Type Strains, Phase IV (KMG-IV): sequencing the most valuable type-strain genomes for metagenomic binning, comparative biology and taxonomic classification.</title>
        <authorList>
            <person name="Goeker M."/>
        </authorList>
    </citation>
    <scope>NUCLEOTIDE SEQUENCE [LARGE SCALE GENOMIC DNA]</scope>
    <source>
        <strain evidence="2 3">DSM 44952</strain>
    </source>
</reference>
<keyword evidence="1" id="KW-1133">Transmembrane helix</keyword>
<keyword evidence="1" id="KW-0472">Membrane</keyword>
<feature type="transmembrane region" description="Helical" evidence="1">
    <location>
        <begin position="43"/>
        <end position="59"/>
    </location>
</feature>
<dbReference type="OrthoDB" id="3393932at2"/>
<organism evidence="2 3">
    <name type="scientific">Nocardia mexicana</name>
    <dbReference type="NCBI Taxonomy" id="279262"/>
    <lineage>
        <taxon>Bacteria</taxon>
        <taxon>Bacillati</taxon>
        <taxon>Actinomycetota</taxon>
        <taxon>Actinomycetes</taxon>
        <taxon>Mycobacteriales</taxon>
        <taxon>Nocardiaceae</taxon>
        <taxon>Nocardia</taxon>
    </lineage>
</organism>
<dbReference type="STRING" id="1210089.GCA_001613165_07341"/>
<feature type="transmembrane region" description="Helical" evidence="1">
    <location>
        <begin position="64"/>
        <end position="81"/>
    </location>
</feature>
<dbReference type="Proteomes" id="UP000255355">
    <property type="component" value="Unassembled WGS sequence"/>
</dbReference>
<sequence length="133" mass="14085">MDATRSRSRPFVVATCVALVLAAIGDAGPEIIESRSLVAGYDGPGPAIYLAFAALVAVLRWRYAPILAVVMSLFFLVGGFSDTDFTDRLVTPGGTVAFVAAWLQMLSFAAAIVFGFAAVWLRARAGSTVPERK</sequence>
<accession>A0A370GLY9</accession>
<evidence type="ECO:0000256" key="1">
    <source>
        <dbReference type="SAM" id="Phobius"/>
    </source>
</evidence>
<keyword evidence="1" id="KW-0812">Transmembrane</keyword>
<dbReference type="EMBL" id="QQAZ01000016">
    <property type="protein sequence ID" value="RDI44735.1"/>
    <property type="molecule type" value="Genomic_DNA"/>
</dbReference>
<evidence type="ECO:0000313" key="2">
    <source>
        <dbReference type="EMBL" id="RDI44735.1"/>
    </source>
</evidence>